<protein>
    <submittedName>
        <fullName evidence="1">NAD-dependent epimerase/dehydratase family protein</fullName>
    </submittedName>
</protein>
<keyword evidence="2" id="KW-1185">Reference proteome</keyword>
<dbReference type="EMBL" id="CP076132">
    <property type="protein sequence ID" value="QWG02390.1"/>
    <property type="molecule type" value="Genomic_DNA"/>
</dbReference>
<gene>
    <name evidence="1" type="ORF">KMW28_02055</name>
</gene>
<reference evidence="1 2" key="1">
    <citation type="submission" date="2021-05" db="EMBL/GenBank/DDBJ databases">
        <title>Comparative genomic studies on the polysaccharide-degrading batcterial strains of the Flammeovirga genus.</title>
        <authorList>
            <person name="Zewei F."/>
            <person name="Zheng Z."/>
            <person name="Yu L."/>
            <person name="Ruyue G."/>
            <person name="Yanhong M."/>
            <person name="Yuanyuan C."/>
            <person name="Jingyan G."/>
            <person name="Wenjun H."/>
        </authorList>
    </citation>
    <scope>NUCLEOTIDE SEQUENCE [LARGE SCALE GENOMIC DNA]</scope>
    <source>
        <strain evidence="1 2">NBRC:100898</strain>
    </source>
</reference>
<organism evidence="1 2">
    <name type="scientific">Flammeovirga yaeyamensis</name>
    <dbReference type="NCBI Taxonomy" id="367791"/>
    <lineage>
        <taxon>Bacteria</taxon>
        <taxon>Pseudomonadati</taxon>
        <taxon>Bacteroidota</taxon>
        <taxon>Cytophagia</taxon>
        <taxon>Cytophagales</taxon>
        <taxon>Flammeovirgaceae</taxon>
        <taxon>Flammeovirga</taxon>
    </lineage>
</organism>
<sequence>MEHRVALVIGGTGLIGTSLIEQLIDDENYSKIISIARRPLGKPHPKVSEVITHLENIDTLEIKEEINDAFCCLGTTMKKAGSKEAFYKVDHDYVLAFADLSKKLNVHSFNVITAMGSNKNSKVYYNKVKGEVQDHLIKLDFDVLNIYQPSLLLGERDENRLGEDVGKILNKVLRPIIPKKYQGIDGSKVAKSMIKTALESNKKLNILTSDQLQSLGQ</sequence>
<dbReference type="InterPro" id="IPR036291">
    <property type="entry name" value="NAD(P)-bd_dom_sf"/>
</dbReference>
<evidence type="ECO:0000313" key="2">
    <source>
        <dbReference type="Proteomes" id="UP000678679"/>
    </source>
</evidence>
<dbReference type="Gene3D" id="3.40.50.720">
    <property type="entry name" value="NAD(P)-binding Rossmann-like Domain"/>
    <property type="match status" value="1"/>
</dbReference>
<evidence type="ECO:0000313" key="1">
    <source>
        <dbReference type="EMBL" id="QWG02390.1"/>
    </source>
</evidence>
<dbReference type="RefSeq" id="WP_066210526.1">
    <property type="nucleotide sequence ID" value="NZ_CP076132.1"/>
</dbReference>
<dbReference type="Proteomes" id="UP000678679">
    <property type="component" value="Chromosome 1"/>
</dbReference>
<dbReference type="AlphaFoldDB" id="A0AAX1N826"/>
<accession>A0AAX1N826</accession>
<proteinExistence type="predicted"/>
<dbReference type="KEGG" id="fya:KMW28_02055"/>
<dbReference type="PANTHER" id="PTHR14097">
    <property type="entry name" value="OXIDOREDUCTASE HTATIP2"/>
    <property type="match status" value="1"/>
</dbReference>
<name>A0AAX1N826_9BACT</name>
<dbReference type="SUPFAM" id="SSF51735">
    <property type="entry name" value="NAD(P)-binding Rossmann-fold domains"/>
    <property type="match status" value="1"/>
</dbReference>
<dbReference type="PANTHER" id="PTHR14097:SF7">
    <property type="entry name" value="OXIDOREDUCTASE HTATIP2"/>
    <property type="match status" value="1"/>
</dbReference>